<proteinExistence type="predicted"/>
<reference evidence="3" key="1">
    <citation type="journal article" date="2019" name="Int. J. Syst. Evol. Microbiol.">
        <title>The Global Catalogue of Microorganisms (GCM) 10K type strain sequencing project: providing services to taxonomists for standard genome sequencing and annotation.</title>
        <authorList>
            <consortium name="The Broad Institute Genomics Platform"/>
            <consortium name="The Broad Institute Genome Sequencing Center for Infectious Disease"/>
            <person name="Wu L."/>
            <person name="Ma J."/>
        </authorList>
    </citation>
    <scope>NUCLEOTIDE SEQUENCE [LARGE SCALE GENOMIC DNA]</scope>
    <source>
        <strain evidence="3">KCTC 32514</strain>
    </source>
</reference>
<keyword evidence="3" id="KW-1185">Reference proteome</keyword>
<dbReference type="Proteomes" id="UP001597548">
    <property type="component" value="Unassembled WGS sequence"/>
</dbReference>
<keyword evidence="1" id="KW-1133">Transmembrane helix</keyword>
<name>A0ABW5ZWV2_9FLAO</name>
<dbReference type="RefSeq" id="WP_194506294.1">
    <property type="nucleotide sequence ID" value="NZ_JADILU010000001.1"/>
</dbReference>
<feature type="transmembrane region" description="Helical" evidence="1">
    <location>
        <begin position="12"/>
        <end position="33"/>
    </location>
</feature>
<gene>
    <name evidence="2" type="ORF">ACFS29_14420</name>
</gene>
<comment type="caution">
    <text evidence="2">The sequence shown here is derived from an EMBL/GenBank/DDBJ whole genome shotgun (WGS) entry which is preliminary data.</text>
</comment>
<sequence>MVVLKKVKGSTLMETLVATVLIVVIFMLASMILNTIFSNTIKNNTQAVDTHLTELQYLQRNEKLELPYHEEFGKWQINILEHIENDKSIIEFEAINSETNKTITIGQSRTE</sequence>
<evidence type="ECO:0000256" key="1">
    <source>
        <dbReference type="SAM" id="Phobius"/>
    </source>
</evidence>
<keyword evidence="1" id="KW-0472">Membrane</keyword>
<organism evidence="2 3">
    <name type="scientific">Psychroserpens luteus</name>
    <dbReference type="NCBI Taxonomy" id="1434066"/>
    <lineage>
        <taxon>Bacteria</taxon>
        <taxon>Pseudomonadati</taxon>
        <taxon>Bacteroidota</taxon>
        <taxon>Flavobacteriia</taxon>
        <taxon>Flavobacteriales</taxon>
        <taxon>Flavobacteriaceae</taxon>
        <taxon>Psychroserpens</taxon>
    </lineage>
</organism>
<accession>A0ABW5ZWV2</accession>
<dbReference type="EMBL" id="JBHUOS010000010">
    <property type="protein sequence ID" value="MFD2916846.1"/>
    <property type="molecule type" value="Genomic_DNA"/>
</dbReference>
<evidence type="ECO:0000313" key="3">
    <source>
        <dbReference type="Proteomes" id="UP001597548"/>
    </source>
</evidence>
<keyword evidence="1" id="KW-0812">Transmembrane</keyword>
<evidence type="ECO:0000313" key="2">
    <source>
        <dbReference type="EMBL" id="MFD2916846.1"/>
    </source>
</evidence>
<protein>
    <submittedName>
        <fullName evidence="2">Type II secretion system protein J</fullName>
    </submittedName>
</protein>